<protein>
    <submittedName>
        <fullName evidence="3">WYL domain-containing protein</fullName>
    </submittedName>
</protein>
<dbReference type="Pfam" id="PF13280">
    <property type="entry name" value="WYL"/>
    <property type="match status" value="1"/>
</dbReference>
<dbReference type="PANTHER" id="PTHR34580">
    <property type="match status" value="1"/>
</dbReference>
<organism evidence="3 4">
    <name type="scientific">Kaistella carnis</name>
    <dbReference type="NCBI Taxonomy" id="1241979"/>
    <lineage>
        <taxon>Bacteria</taxon>
        <taxon>Pseudomonadati</taxon>
        <taxon>Bacteroidota</taxon>
        <taxon>Flavobacteriia</taxon>
        <taxon>Flavobacteriales</taxon>
        <taxon>Weeksellaceae</taxon>
        <taxon>Chryseobacterium group</taxon>
        <taxon>Kaistella</taxon>
    </lineage>
</organism>
<sequence length="333" mass="39284">MSSNKNALIRYKTIDSCLRNRAKEYTLEDLIDVCSDALFEFEGKESFLSKRTIQLDIQNMRSEKLGYNAPIEVYDRKFYRYSDDTFSIKNIPVTEKDVQIINESIQLLKQFKDFSLFKQMSGVIQRLEDSVISGKNQKSIIHLDKNENLKGLEFIDVLYEAILKKKVLNVSYKSFKAREINQMQIHPQLLKEFNNRWFVICWHKTRIYNLALDRIEEIADDLAETYIDKKVDGDTYFNEVIGATVSERNRPTNVIFFVEKNNAPYVKTKPFHHSQEVLEENENGTLFKIKVQLNFELERMILGFGDLITVMQPRKLRMRIEQTLKNAVKNYRD</sequence>
<feature type="domain" description="WCX" evidence="2">
    <location>
        <begin position="257"/>
        <end position="327"/>
    </location>
</feature>
<reference evidence="4" key="1">
    <citation type="submission" date="2018-11" db="EMBL/GenBank/DDBJ databases">
        <title>Proposal to divide the Flavobacteriaceae and reorganize its genera based on Amino Acid Identity values calculated from whole genome sequences.</title>
        <authorList>
            <person name="Nicholson A.C."/>
            <person name="Gulvik C.A."/>
            <person name="Whitney A.M."/>
            <person name="Humrighouse B.W."/>
            <person name="Bell M."/>
            <person name="Holmes B."/>
            <person name="Steigerwalt A.G."/>
            <person name="Villarma A."/>
            <person name="Sheth M."/>
            <person name="Batra D."/>
            <person name="Pryor J."/>
            <person name="Bernardet J.-F."/>
            <person name="Hugo C."/>
            <person name="Kampfer P."/>
            <person name="Newman J.D."/>
            <person name="McQuiston J.R."/>
        </authorList>
    </citation>
    <scope>NUCLEOTIDE SEQUENCE [LARGE SCALE GENOMIC DNA]</scope>
    <source>
        <strain evidence="4">G0081</strain>
    </source>
</reference>
<dbReference type="InterPro" id="IPR051534">
    <property type="entry name" value="CBASS_pafABC_assoc_protein"/>
</dbReference>
<proteinExistence type="predicted"/>
<dbReference type="RefSeq" id="WP_125023540.1">
    <property type="nucleotide sequence ID" value="NZ_CP034159.1"/>
</dbReference>
<dbReference type="OrthoDB" id="43316at2"/>
<dbReference type="PANTHER" id="PTHR34580:SF9">
    <property type="entry name" value="SLL5097 PROTEIN"/>
    <property type="match status" value="1"/>
</dbReference>
<feature type="domain" description="WYL" evidence="1">
    <location>
        <begin position="154"/>
        <end position="218"/>
    </location>
</feature>
<accession>A0A3G8XX10</accession>
<dbReference type="InterPro" id="IPR057727">
    <property type="entry name" value="WCX_dom"/>
</dbReference>
<gene>
    <name evidence="3" type="ORF">EIB73_05855</name>
</gene>
<dbReference type="KEGG" id="ccas:EIB73_05855"/>
<name>A0A3G8XX10_9FLAO</name>
<evidence type="ECO:0000313" key="4">
    <source>
        <dbReference type="Proteomes" id="UP000270185"/>
    </source>
</evidence>
<keyword evidence="4" id="KW-1185">Reference proteome</keyword>
<dbReference type="EMBL" id="CP034159">
    <property type="protein sequence ID" value="AZI32746.1"/>
    <property type="molecule type" value="Genomic_DNA"/>
</dbReference>
<evidence type="ECO:0000259" key="2">
    <source>
        <dbReference type="Pfam" id="PF25583"/>
    </source>
</evidence>
<dbReference type="Proteomes" id="UP000270185">
    <property type="component" value="Chromosome"/>
</dbReference>
<dbReference type="AlphaFoldDB" id="A0A3G8XX10"/>
<evidence type="ECO:0000259" key="1">
    <source>
        <dbReference type="Pfam" id="PF13280"/>
    </source>
</evidence>
<dbReference type="Pfam" id="PF25583">
    <property type="entry name" value="WCX"/>
    <property type="match status" value="1"/>
</dbReference>
<dbReference type="InterPro" id="IPR026881">
    <property type="entry name" value="WYL_dom"/>
</dbReference>
<evidence type="ECO:0000313" key="3">
    <source>
        <dbReference type="EMBL" id="AZI32746.1"/>
    </source>
</evidence>
<dbReference type="PROSITE" id="PS52050">
    <property type="entry name" value="WYL"/>
    <property type="match status" value="1"/>
</dbReference>